<dbReference type="SUPFAM" id="SSF52833">
    <property type="entry name" value="Thioredoxin-like"/>
    <property type="match status" value="1"/>
</dbReference>
<dbReference type="InterPro" id="IPR013766">
    <property type="entry name" value="Thioredoxin_domain"/>
</dbReference>
<evidence type="ECO:0000256" key="2">
    <source>
        <dbReference type="SAM" id="SignalP"/>
    </source>
</evidence>
<name>A0A1G8YHK0_9RHOB</name>
<feature type="signal peptide" evidence="2">
    <location>
        <begin position="1"/>
        <end position="22"/>
    </location>
</feature>
<organism evidence="4 5">
    <name type="scientific">Meinhardsimonia xiamenensis</name>
    <dbReference type="NCBI Taxonomy" id="990712"/>
    <lineage>
        <taxon>Bacteria</taxon>
        <taxon>Pseudomonadati</taxon>
        <taxon>Pseudomonadota</taxon>
        <taxon>Alphaproteobacteria</taxon>
        <taxon>Rhodobacterales</taxon>
        <taxon>Paracoccaceae</taxon>
        <taxon>Meinhardsimonia</taxon>
    </lineage>
</organism>
<dbReference type="GO" id="GO:0016209">
    <property type="term" value="F:antioxidant activity"/>
    <property type="evidence" value="ECO:0007669"/>
    <property type="project" value="InterPro"/>
</dbReference>
<keyword evidence="5" id="KW-1185">Reference proteome</keyword>
<dbReference type="Proteomes" id="UP000199328">
    <property type="component" value="Unassembled WGS sequence"/>
</dbReference>
<feature type="domain" description="Thioredoxin" evidence="3">
    <location>
        <begin position="42"/>
        <end position="184"/>
    </location>
</feature>
<evidence type="ECO:0000313" key="5">
    <source>
        <dbReference type="Proteomes" id="UP000199328"/>
    </source>
</evidence>
<gene>
    <name evidence="4" type="ORF">SAMN05216257_101330</name>
</gene>
<dbReference type="PANTHER" id="PTHR42852">
    <property type="entry name" value="THIOL:DISULFIDE INTERCHANGE PROTEIN DSBE"/>
    <property type="match status" value="1"/>
</dbReference>
<dbReference type="InterPro" id="IPR036249">
    <property type="entry name" value="Thioredoxin-like_sf"/>
</dbReference>
<sequence>MRRFLAAVLYTALILGANAAAAQDIGALEALRAGSMKKLAFLPEAVAASQAPFLDENGSKITLTEFRGKWVLLNFWATWCAPCRKEMPGLEALQREMGGERFQVVTIATGRNPPPAIARFFDEIGVSELPRYRDPSQRLAREMAVFGLPTTVILDPEGREIARLLGDAEWDSDSARAIIAALVGAQR</sequence>
<dbReference type="STRING" id="990712.SAMN05216257_101330"/>
<feature type="chain" id="PRO_5011540758" evidence="2">
    <location>
        <begin position="23"/>
        <end position="187"/>
    </location>
</feature>
<keyword evidence="1" id="KW-0676">Redox-active center</keyword>
<evidence type="ECO:0000256" key="1">
    <source>
        <dbReference type="ARBA" id="ARBA00023284"/>
    </source>
</evidence>
<dbReference type="InterPro" id="IPR000866">
    <property type="entry name" value="AhpC/TSA"/>
</dbReference>
<dbReference type="RefSeq" id="WP_092497516.1">
    <property type="nucleotide sequence ID" value="NZ_FNFV01000001.1"/>
</dbReference>
<keyword evidence="4" id="KW-0413">Isomerase</keyword>
<reference evidence="5" key="1">
    <citation type="submission" date="2016-10" db="EMBL/GenBank/DDBJ databases">
        <authorList>
            <person name="Varghese N."/>
            <person name="Submissions S."/>
        </authorList>
    </citation>
    <scope>NUCLEOTIDE SEQUENCE [LARGE SCALE GENOMIC DNA]</scope>
    <source>
        <strain evidence="5">CGMCC 1.10789</strain>
    </source>
</reference>
<keyword evidence="2" id="KW-0732">Signal</keyword>
<dbReference type="PROSITE" id="PS51352">
    <property type="entry name" value="THIOREDOXIN_2"/>
    <property type="match status" value="1"/>
</dbReference>
<dbReference type="GO" id="GO:0016853">
    <property type="term" value="F:isomerase activity"/>
    <property type="evidence" value="ECO:0007669"/>
    <property type="project" value="UniProtKB-KW"/>
</dbReference>
<dbReference type="CDD" id="cd02966">
    <property type="entry name" value="TlpA_like_family"/>
    <property type="match status" value="1"/>
</dbReference>
<evidence type="ECO:0000313" key="4">
    <source>
        <dbReference type="EMBL" id="SDK02342.1"/>
    </source>
</evidence>
<dbReference type="Gene3D" id="3.40.30.10">
    <property type="entry name" value="Glutaredoxin"/>
    <property type="match status" value="1"/>
</dbReference>
<accession>A0A1G8YHK0</accession>
<dbReference type="PROSITE" id="PS00194">
    <property type="entry name" value="THIOREDOXIN_1"/>
    <property type="match status" value="1"/>
</dbReference>
<dbReference type="OrthoDB" id="9799347at2"/>
<protein>
    <submittedName>
        <fullName evidence="4">Thiol-disulfide isomerase or thioredoxin</fullName>
    </submittedName>
</protein>
<dbReference type="EMBL" id="FNFV01000001">
    <property type="protein sequence ID" value="SDK02342.1"/>
    <property type="molecule type" value="Genomic_DNA"/>
</dbReference>
<dbReference type="AlphaFoldDB" id="A0A1G8YHK0"/>
<proteinExistence type="predicted"/>
<evidence type="ECO:0000259" key="3">
    <source>
        <dbReference type="PROSITE" id="PS51352"/>
    </source>
</evidence>
<dbReference type="GO" id="GO:0015036">
    <property type="term" value="F:disulfide oxidoreductase activity"/>
    <property type="evidence" value="ECO:0007669"/>
    <property type="project" value="UniProtKB-ARBA"/>
</dbReference>
<dbReference type="InterPro" id="IPR017937">
    <property type="entry name" value="Thioredoxin_CS"/>
</dbReference>
<dbReference type="InterPro" id="IPR050553">
    <property type="entry name" value="Thioredoxin_ResA/DsbE_sf"/>
</dbReference>
<dbReference type="Pfam" id="PF00578">
    <property type="entry name" value="AhpC-TSA"/>
    <property type="match status" value="1"/>
</dbReference>
<dbReference type="PANTHER" id="PTHR42852:SF18">
    <property type="entry name" value="CHROMOSOME UNDETERMINED SCAFFOLD_47, WHOLE GENOME SHOTGUN SEQUENCE"/>
    <property type="match status" value="1"/>
</dbReference>